<dbReference type="GO" id="GO:0004252">
    <property type="term" value="F:serine-type endopeptidase activity"/>
    <property type="evidence" value="ECO:0007669"/>
    <property type="project" value="InterPro"/>
</dbReference>
<dbReference type="PROSITE" id="PS00135">
    <property type="entry name" value="TRYPSIN_SER"/>
    <property type="match status" value="1"/>
</dbReference>
<sequence>MPTPQPTATPQALISSDIQNLYNEARKKVVRISFNTATGKSEGSGWIIEEGWVITNEHVVGAQRFVTIEIPQENRTEYKRITGEVKGVDTKRDLAAIKINYSQEPIATREVTIDDIGEQVVTLGYSAGNAGVPSTHSGVITYVKESIDVDTDTLTPFWGQNLNGKISVIVFDADADPGDSGGPLIDSQGNAIGIVYGKLNTTNGVEVTGQQFATNILSVREVWEDLKKGINTSNK</sequence>
<name>A0A382CF18_9ZZZZ</name>
<evidence type="ECO:0000256" key="3">
    <source>
        <dbReference type="ARBA" id="ARBA00022801"/>
    </source>
</evidence>
<accession>A0A382CF18</accession>
<dbReference type="PANTHER" id="PTHR43343:SF3">
    <property type="entry name" value="PROTEASE DO-LIKE 8, CHLOROPLASTIC"/>
    <property type="match status" value="1"/>
</dbReference>
<evidence type="ECO:0000256" key="1">
    <source>
        <dbReference type="ARBA" id="ARBA00010541"/>
    </source>
</evidence>
<dbReference type="EMBL" id="UINC01034099">
    <property type="protein sequence ID" value="SVB24409.1"/>
    <property type="molecule type" value="Genomic_DNA"/>
</dbReference>
<dbReference type="PANTHER" id="PTHR43343">
    <property type="entry name" value="PEPTIDASE S12"/>
    <property type="match status" value="1"/>
</dbReference>
<organism evidence="4">
    <name type="scientific">marine metagenome</name>
    <dbReference type="NCBI Taxonomy" id="408172"/>
    <lineage>
        <taxon>unclassified sequences</taxon>
        <taxon>metagenomes</taxon>
        <taxon>ecological metagenomes</taxon>
    </lineage>
</organism>
<comment type="similarity">
    <text evidence="1">Belongs to the peptidase S1C family.</text>
</comment>
<dbReference type="InterPro" id="IPR001940">
    <property type="entry name" value="Peptidase_S1C"/>
</dbReference>
<dbReference type="InterPro" id="IPR051201">
    <property type="entry name" value="Chloro_Bact_Ser_Proteases"/>
</dbReference>
<dbReference type="InterPro" id="IPR043504">
    <property type="entry name" value="Peptidase_S1_PA_chymotrypsin"/>
</dbReference>
<dbReference type="Gene3D" id="2.40.10.10">
    <property type="entry name" value="Trypsin-like serine proteases"/>
    <property type="match status" value="2"/>
</dbReference>
<dbReference type="InterPro" id="IPR009003">
    <property type="entry name" value="Peptidase_S1_PA"/>
</dbReference>
<proteinExistence type="inferred from homology"/>
<dbReference type="GO" id="GO:0006508">
    <property type="term" value="P:proteolysis"/>
    <property type="evidence" value="ECO:0007669"/>
    <property type="project" value="UniProtKB-KW"/>
</dbReference>
<dbReference type="InterPro" id="IPR033116">
    <property type="entry name" value="TRYPSIN_SER"/>
</dbReference>
<dbReference type="SUPFAM" id="SSF50494">
    <property type="entry name" value="Trypsin-like serine proteases"/>
    <property type="match status" value="1"/>
</dbReference>
<dbReference type="AlphaFoldDB" id="A0A382CF18"/>
<keyword evidence="2" id="KW-0645">Protease</keyword>
<evidence type="ECO:0008006" key="5">
    <source>
        <dbReference type="Google" id="ProtNLM"/>
    </source>
</evidence>
<gene>
    <name evidence="4" type="ORF">METZ01_LOCUS177263</name>
</gene>
<dbReference type="PRINTS" id="PR00834">
    <property type="entry name" value="PROTEASES2C"/>
</dbReference>
<evidence type="ECO:0000256" key="2">
    <source>
        <dbReference type="ARBA" id="ARBA00022670"/>
    </source>
</evidence>
<dbReference type="Pfam" id="PF13365">
    <property type="entry name" value="Trypsin_2"/>
    <property type="match status" value="1"/>
</dbReference>
<keyword evidence="3" id="KW-0378">Hydrolase</keyword>
<evidence type="ECO:0000313" key="4">
    <source>
        <dbReference type="EMBL" id="SVB24409.1"/>
    </source>
</evidence>
<reference evidence="4" key="1">
    <citation type="submission" date="2018-05" db="EMBL/GenBank/DDBJ databases">
        <authorList>
            <person name="Lanie J.A."/>
            <person name="Ng W.-L."/>
            <person name="Kazmierczak K.M."/>
            <person name="Andrzejewski T.M."/>
            <person name="Davidsen T.M."/>
            <person name="Wayne K.J."/>
            <person name="Tettelin H."/>
            <person name="Glass J.I."/>
            <person name="Rusch D."/>
            <person name="Podicherti R."/>
            <person name="Tsui H.-C.T."/>
            <person name="Winkler M.E."/>
        </authorList>
    </citation>
    <scope>NUCLEOTIDE SEQUENCE</scope>
</reference>
<protein>
    <recommendedName>
        <fullName evidence="5">Serine protease</fullName>
    </recommendedName>
</protein>